<evidence type="ECO:0000313" key="3">
    <source>
        <dbReference type="Proteomes" id="UP000314294"/>
    </source>
</evidence>
<sequence length="120" mass="13325">MSGIACREESVAPGVPRPLQRQHAFRPQQRRGHGKGEWEEHPGGGGAGEIAGFLTVELHCDTSDADTLLVQGLMYAERYFLHVSFRLQALAAFRQLFSFVEAVCASPKTHLGCDVFFYQM</sequence>
<proteinExistence type="predicted"/>
<gene>
    <name evidence="2" type="ORF">EYF80_009725</name>
</gene>
<keyword evidence="3" id="KW-1185">Reference proteome</keyword>
<name>A0A4Z2IS98_9TELE</name>
<feature type="region of interest" description="Disordered" evidence="1">
    <location>
        <begin position="1"/>
        <end position="46"/>
    </location>
</feature>
<comment type="caution">
    <text evidence="2">The sequence shown here is derived from an EMBL/GenBank/DDBJ whole genome shotgun (WGS) entry which is preliminary data.</text>
</comment>
<organism evidence="2 3">
    <name type="scientific">Liparis tanakae</name>
    <name type="common">Tanaka's snailfish</name>
    <dbReference type="NCBI Taxonomy" id="230148"/>
    <lineage>
        <taxon>Eukaryota</taxon>
        <taxon>Metazoa</taxon>
        <taxon>Chordata</taxon>
        <taxon>Craniata</taxon>
        <taxon>Vertebrata</taxon>
        <taxon>Euteleostomi</taxon>
        <taxon>Actinopterygii</taxon>
        <taxon>Neopterygii</taxon>
        <taxon>Teleostei</taxon>
        <taxon>Neoteleostei</taxon>
        <taxon>Acanthomorphata</taxon>
        <taxon>Eupercaria</taxon>
        <taxon>Perciformes</taxon>
        <taxon>Cottioidei</taxon>
        <taxon>Cottales</taxon>
        <taxon>Liparidae</taxon>
        <taxon>Liparis</taxon>
    </lineage>
</organism>
<reference evidence="2 3" key="1">
    <citation type="submission" date="2019-03" db="EMBL/GenBank/DDBJ databases">
        <title>First draft genome of Liparis tanakae, snailfish: a comprehensive survey of snailfish specific genes.</title>
        <authorList>
            <person name="Kim W."/>
            <person name="Song I."/>
            <person name="Jeong J.-H."/>
            <person name="Kim D."/>
            <person name="Kim S."/>
            <person name="Ryu S."/>
            <person name="Song J.Y."/>
            <person name="Lee S.K."/>
        </authorList>
    </citation>
    <scope>NUCLEOTIDE SEQUENCE [LARGE SCALE GENOMIC DNA]</scope>
    <source>
        <tissue evidence="2">Muscle</tissue>
    </source>
</reference>
<evidence type="ECO:0000313" key="2">
    <source>
        <dbReference type="EMBL" id="TNN80073.1"/>
    </source>
</evidence>
<dbReference type="EMBL" id="SRLO01000058">
    <property type="protein sequence ID" value="TNN80073.1"/>
    <property type="molecule type" value="Genomic_DNA"/>
</dbReference>
<dbReference type="Proteomes" id="UP000314294">
    <property type="component" value="Unassembled WGS sequence"/>
</dbReference>
<feature type="compositionally biased region" description="Basic and acidic residues" evidence="1">
    <location>
        <begin position="1"/>
        <end position="10"/>
    </location>
</feature>
<protein>
    <submittedName>
        <fullName evidence="2">Uncharacterized protein</fullName>
    </submittedName>
</protein>
<dbReference type="AlphaFoldDB" id="A0A4Z2IS98"/>
<evidence type="ECO:0000256" key="1">
    <source>
        <dbReference type="SAM" id="MobiDB-lite"/>
    </source>
</evidence>
<accession>A0A4Z2IS98</accession>